<organism evidence="12 13">
    <name type="scientific">Yarrowia lipolytica</name>
    <name type="common">Candida lipolytica</name>
    <dbReference type="NCBI Taxonomy" id="4952"/>
    <lineage>
        <taxon>Eukaryota</taxon>
        <taxon>Fungi</taxon>
        <taxon>Dikarya</taxon>
        <taxon>Ascomycota</taxon>
        <taxon>Saccharomycotina</taxon>
        <taxon>Dipodascomycetes</taxon>
        <taxon>Dipodascales</taxon>
        <taxon>Dipodascales incertae sedis</taxon>
        <taxon>Yarrowia</taxon>
    </lineage>
</organism>
<feature type="binding site" evidence="9">
    <location>
        <position position="203"/>
    </location>
    <ligand>
        <name>[2Fe-2S] cluster</name>
        <dbReference type="ChEBI" id="CHEBI:190135"/>
    </ligand>
</feature>
<reference evidence="12 13" key="1">
    <citation type="journal article" date="2016" name="PLoS ONE">
        <title>Sequence Assembly of Yarrowia lipolytica Strain W29/CLIB89 Shows Transposable Element Diversity.</title>
        <authorList>
            <person name="Magnan C."/>
            <person name="Yu J."/>
            <person name="Chang I."/>
            <person name="Jahn E."/>
            <person name="Kanomata Y."/>
            <person name="Wu J."/>
            <person name="Zeller M."/>
            <person name="Oakes M."/>
            <person name="Baldi P."/>
            <person name="Sandmeyer S."/>
        </authorList>
    </citation>
    <scope>NUCLEOTIDE SEQUENCE [LARGE SCALE GENOMIC DNA]</scope>
    <source>
        <strain evidence="13">CLIB89(W29)</strain>
    </source>
</reference>
<comment type="similarity">
    <text evidence="2 9">Belongs to the anamorsin family.</text>
</comment>
<comment type="domain">
    <text evidence="9">The N-terminal domain has structural similarity with S-adenosyl-L-methionine-dependent methyltransferases, but does not bind S-adenosyl-L-methionine. It is required for correct assembly of the 2 Fe-S clusters.</text>
</comment>
<keyword evidence="4 9" id="KW-0963">Cytoplasm</keyword>
<dbReference type="GO" id="GO:0009055">
    <property type="term" value="F:electron transfer activity"/>
    <property type="evidence" value="ECO:0007669"/>
    <property type="project" value="UniProtKB-UniRule"/>
</dbReference>
<evidence type="ECO:0000256" key="4">
    <source>
        <dbReference type="ARBA" id="ARBA00022490"/>
    </source>
</evidence>
<feature type="short sequence motif" description="Cx2C motif 2" evidence="9">
    <location>
        <begin position="255"/>
        <end position="258"/>
    </location>
</feature>
<dbReference type="GO" id="GO:0046872">
    <property type="term" value="F:metal ion binding"/>
    <property type="evidence" value="ECO:0007669"/>
    <property type="project" value="UniProtKB-KW"/>
</dbReference>
<dbReference type="VEuPathDB" id="FungiDB:YALI0_C06215g"/>
<feature type="binding site" evidence="9">
    <location>
        <position position="255"/>
    </location>
    <ligand>
        <name>[4Fe-4S] cluster</name>
        <dbReference type="ChEBI" id="CHEBI:49883"/>
    </ligand>
</feature>
<dbReference type="GO" id="GO:0005758">
    <property type="term" value="C:mitochondrial intermembrane space"/>
    <property type="evidence" value="ECO:0007669"/>
    <property type="project" value="UniProtKB-SubCell"/>
</dbReference>
<accession>A0A1D8N9V2</accession>
<dbReference type="eggNOG" id="KOG4020">
    <property type="taxonomic scope" value="Eukaryota"/>
</dbReference>
<feature type="binding site" evidence="9">
    <location>
        <position position="186"/>
    </location>
    <ligand>
        <name>[2Fe-2S] cluster</name>
        <dbReference type="ChEBI" id="CHEBI:190135"/>
    </ligand>
</feature>
<evidence type="ECO:0000256" key="6">
    <source>
        <dbReference type="ARBA" id="ARBA00023004"/>
    </source>
</evidence>
<comment type="cofactor">
    <cofactor evidence="1 9">
        <name>[4Fe-4S] cluster</name>
        <dbReference type="ChEBI" id="CHEBI:49883"/>
    </cofactor>
</comment>
<evidence type="ECO:0000256" key="9">
    <source>
        <dbReference type="HAMAP-Rule" id="MF_03115"/>
    </source>
</evidence>
<evidence type="ECO:0000259" key="10">
    <source>
        <dbReference type="Pfam" id="PF05093"/>
    </source>
</evidence>
<dbReference type="PANTHER" id="PTHR13273">
    <property type="entry name" value="ANAMORSIN"/>
    <property type="match status" value="1"/>
</dbReference>
<dbReference type="InterPro" id="IPR007785">
    <property type="entry name" value="Anamorsin"/>
</dbReference>
<feature type="domain" description="Anamorsin C-terminal" evidence="10">
    <location>
        <begin position="182"/>
        <end position="274"/>
    </location>
</feature>
<comment type="caution">
    <text evidence="9">Lacks conserved residue(s) required for the propagation of feature annotation.</text>
</comment>
<dbReference type="GeneID" id="2909240"/>
<keyword evidence="7 9" id="KW-0411">Iron-sulfur</keyword>
<dbReference type="Gene3D" id="3.40.50.11000">
    <property type="entry name" value="Fe-S cluster assembly protein Dre2, N-terminal domain"/>
    <property type="match status" value="1"/>
</dbReference>
<dbReference type="RefSeq" id="XP_501508.1">
    <property type="nucleotide sequence ID" value="XM_501508.1"/>
</dbReference>
<feature type="binding site" evidence="9">
    <location>
        <position position="198"/>
    </location>
    <ligand>
        <name>[2Fe-2S] cluster</name>
        <dbReference type="ChEBI" id="CHEBI:190135"/>
    </ligand>
</feature>
<evidence type="ECO:0000313" key="12">
    <source>
        <dbReference type="EMBL" id="AOW02418.1"/>
    </source>
</evidence>
<keyword evidence="5 9" id="KW-0479">Metal-binding</keyword>
<protein>
    <submittedName>
        <fullName evidence="12">Uncharacterized protein</fullName>
    </submittedName>
</protein>
<feature type="region of interest" description="Fe-S binding site B" evidence="9">
    <location>
        <begin position="244"/>
        <end position="258"/>
    </location>
</feature>
<dbReference type="GO" id="GO:0051537">
    <property type="term" value="F:2 iron, 2 sulfur cluster binding"/>
    <property type="evidence" value="ECO:0007669"/>
    <property type="project" value="UniProtKB-UniRule"/>
</dbReference>
<dbReference type="Pfam" id="PF05093">
    <property type="entry name" value="CIAPIN1"/>
    <property type="match status" value="1"/>
</dbReference>
<sequence>MSNLLVFDNSVVTDEALVANIMAQNQGASHQLLERIGTQVQLPANTYASIQVFTKSPQPVTLPASLLETLSGALAPGGALFGAVDGSQVMDFIMAGLAQDGDKWVKPAATGTTLLKKSGGGPKKFAFKRASPATAAPSTNGTNPAATVNLNSVVTLSMDDDDLMDEDDLMEDDTNLSMPIKIPAKCDPGPGKKRRKACKDCTCGLKEMEEQAKDAQLAAQNTVTLSAEDTAEIDFTVQGKTGGCGSCALGDAFRCDGCPYLGLPPFKPGEAVSIGGASDL</sequence>
<evidence type="ECO:0000256" key="5">
    <source>
        <dbReference type="ARBA" id="ARBA00022723"/>
    </source>
</evidence>
<evidence type="ECO:0000256" key="8">
    <source>
        <dbReference type="ARBA" id="ARBA00023128"/>
    </source>
</evidence>
<feature type="short sequence motif" description="Cx2C motif 1" evidence="9">
    <location>
        <begin position="244"/>
        <end position="247"/>
    </location>
</feature>
<dbReference type="VEuPathDB" id="FungiDB:YALI1_C08065g"/>
<evidence type="ECO:0000313" key="13">
    <source>
        <dbReference type="Proteomes" id="UP000182444"/>
    </source>
</evidence>
<feature type="binding site" evidence="9">
    <location>
        <position position="247"/>
    </location>
    <ligand>
        <name>[4Fe-4S] cluster</name>
        <dbReference type="ChEBI" id="CHEBI:49883"/>
    </ligand>
</feature>
<dbReference type="SMR" id="A0A1D8N9V2"/>
<dbReference type="GO" id="GO:0016226">
    <property type="term" value="P:iron-sulfur cluster assembly"/>
    <property type="evidence" value="ECO:0007669"/>
    <property type="project" value="UniProtKB-UniRule"/>
</dbReference>
<proteinExistence type="inferred from homology"/>
<dbReference type="AlphaFoldDB" id="A0A1D8N9V2"/>
<keyword evidence="6 9" id="KW-0408">Iron</keyword>
<dbReference type="HAMAP" id="MF_03115">
    <property type="entry name" value="Anamorsin"/>
    <property type="match status" value="1"/>
</dbReference>
<evidence type="ECO:0000256" key="3">
    <source>
        <dbReference type="ARBA" id="ARBA00022485"/>
    </source>
</evidence>
<dbReference type="GO" id="GO:0051539">
    <property type="term" value="F:4 iron, 4 sulfur cluster binding"/>
    <property type="evidence" value="ECO:0007669"/>
    <property type="project" value="UniProtKB-KW"/>
</dbReference>
<dbReference type="Pfam" id="PF16803">
    <property type="entry name" value="DRE2_N"/>
    <property type="match status" value="1"/>
</dbReference>
<gene>
    <name evidence="12" type="ORF">YALI1_C08065g</name>
</gene>
<dbReference type="InterPro" id="IPR046408">
    <property type="entry name" value="CIAPIN1"/>
</dbReference>
<comment type="domain">
    <text evidence="9">The C-terminal domain binds 2 Fe-S clusters but is otherwise mostly in an intrinsically disordered conformation.</text>
</comment>
<feature type="binding site" evidence="9">
    <location>
        <position position="201"/>
    </location>
    <ligand>
        <name>[2Fe-2S] cluster</name>
        <dbReference type="ChEBI" id="CHEBI:190135"/>
    </ligand>
</feature>
<feature type="binding site" evidence="9">
    <location>
        <position position="244"/>
    </location>
    <ligand>
        <name>[4Fe-4S] cluster</name>
        <dbReference type="ChEBI" id="CHEBI:49883"/>
    </ligand>
</feature>
<dbReference type="EMBL" id="CP017555">
    <property type="protein sequence ID" value="AOW02418.1"/>
    <property type="molecule type" value="Genomic_DNA"/>
</dbReference>
<evidence type="ECO:0000256" key="2">
    <source>
        <dbReference type="ARBA" id="ARBA00008169"/>
    </source>
</evidence>
<comment type="subcellular location">
    <subcellularLocation>
        <location evidence="9">Cytoplasm</location>
    </subcellularLocation>
    <subcellularLocation>
        <location evidence="9">Mitochondrion intermembrane space</location>
    </subcellularLocation>
</comment>
<dbReference type="KEGG" id="yli:2909240"/>
<comment type="domain">
    <text evidence="9">The twin Cx2C motifs are involved in the recognition by the mitochondrial MIA40-ERV1 disulfide relay system. The formation of 2 disulfide bonds in the Cx2C motifs through dithiol/disulfide exchange reactions effectively traps the protein in the mitochondrial intermembrane space.</text>
</comment>
<dbReference type="Proteomes" id="UP000182444">
    <property type="component" value="Chromosome 1C"/>
</dbReference>
<dbReference type="InterPro" id="IPR031838">
    <property type="entry name" value="Dre2_N"/>
</dbReference>
<evidence type="ECO:0000256" key="7">
    <source>
        <dbReference type="ARBA" id="ARBA00023014"/>
    </source>
</evidence>
<keyword evidence="8 9" id="KW-0496">Mitochondrion</keyword>
<evidence type="ECO:0000259" key="11">
    <source>
        <dbReference type="Pfam" id="PF16803"/>
    </source>
</evidence>
<feature type="domain" description="Fe-S cluster assembly protein Dre2 N-terminal" evidence="11">
    <location>
        <begin position="3"/>
        <end position="110"/>
    </location>
</feature>
<dbReference type="OrthoDB" id="311633at2759"/>
<keyword evidence="3 9" id="KW-0004">4Fe-4S</keyword>
<dbReference type="PANTHER" id="PTHR13273:SF14">
    <property type="entry name" value="ANAMORSIN"/>
    <property type="match status" value="1"/>
</dbReference>
<name>A0A1D8N9V2_YARLL</name>
<feature type="binding site" evidence="9">
    <location>
        <position position="258"/>
    </location>
    <ligand>
        <name>[4Fe-4S] cluster</name>
        <dbReference type="ChEBI" id="CHEBI:49883"/>
    </ligand>
</feature>
<comment type="cofactor">
    <cofactor evidence="9">
        <name>[2Fe-2S] cluster</name>
        <dbReference type="ChEBI" id="CHEBI:190135"/>
    </cofactor>
</comment>
<keyword evidence="9" id="KW-0001">2Fe-2S</keyword>
<evidence type="ECO:0000256" key="1">
    <source>
        <dbReference type="ARBA" id="ARBA00001966"/>
    </source>
</evidence>